<accession>A0A182M3C7</accession>
<dbReference type="Proteomes" id="UP000075883">
    <property type="component" value="Unassembled WGS sequence"/>
</dbReference>
<organism evidence="2 3">
    <name type="scientific">Anopheles culicifacies</name>
    <dbReference type="NCBI Taxonomy" id="139723"/>
    <lineage>
        <taxon>Eukaryota</taxon>
        <taxon>Metazoa</taxon>
        <taxon>Ecdysozoa</taxon>
        <taxon>Arthropoda</taxon>
        <taxon>Hexapoda</taxon>
        <taxon>Insecta</taxon>
        <taxon>Pterygota</taxon>
        <taxon>Neoptera</taxon>
        <taxon>Endopterygota</taxon>
        <taxon>Diptera</taxon>
        <taxon>Nematocera</taxon>
        <taxon>Culicoidea</taxon>
        <taxon>Culicidae</taxon>
        <taxon>Anophelinae</taxon>
        <taxon>Anopheles</taxon>
        <taxon>culicifacies species complex</taxon>
    </lineage>
</organism>
<reference evidence="3" key="1">
    <citation type="submission" date="2013-09" db="EMBL/GenBank/DDBJ databases">
        <title>The Genome Sequence of Anopheles culicifacies species A.</title>
        <authorList>
            <consortium name="The Broad Institute Genomics Platform"/>
            <person name="Neafsey D.E."/>
            <person name="Besansky N."/>
            <person name="Howell P."/>
            <person name="Walton C."/>
            <person name="Young S.K."/>
            <person name="Zeng Q."/>
            <person name="Gargeya S."/>
            <person name="Fitzgerald M."/>
            <person name="Haas B."/>
            <person name="Abouelleil A."/>
            <person name="Allen A.W."/>
            <person name="Alvarado L."/>
            <person name="Arachchi H.M."/>
            <person name="Berlin A.M."/>
            <person name="Chapman S.B."/>
            <person name="Gainer-Dewar J."/>
            <person name="Goldberg J."/>
            <person name="Griggs A."/>
            <person name="Gujja S."/>
            <person name="Hansen M."/>
            <person name="Howarth C."/>
            <person name="Imamovic A."/>
            <person name="Ireland A."/>
            <person name="Larimer J."/>
            <person name="McCowan C."/>
            <person name="Murphy C."/>
            <person name="Pearson M."/>
            <person name="Poon T.W."/>
            <person name="Priest M."/>
            <person name="Roberts A."/>
            <person name="Saif S."/>
            <person name="Shea T."/>
            <person name="Sisk P."/>
            <person name="Sykes S."/>
            <person name="Wortman J."/>
            <person name="Nusbaum C."/>
            <person name="Birren B."/>
        </authorList>
    </citation>
    <scope>NUCLEOTIDE SEQUENCE [LARGE SCALE GENOMIC DNA]</scope>
    <source>
        <strain evidence="3">A-37</strain>
    </source>
</reference>
<evidence type="ECO:0000313" key="2">
    <source>
        <dbReference type="EnsemblMetazoa" id="ACUA008455-PA"/>
    </source>
</evidence>
<dbReference type="EnsemblMetazoa" id="ACUA008455-RA">
    <property type="protein sequence ID" value="ACUA008455-PA"/>
    <property type="gene ID" value="ACUA008455"/>
</dbReference>
<reference evidence="2" key="2">
    <citation type="submission" date="2020-05" db="UniProtKB">
        <authorList>
            <consortium name="EnsemblMetazoa"/>
        </authorList>
    </citation>
    <scope>IDENTIFICATION</scope>
    <source>
        <strain evidence="2">A-37</strain>
    </source>
</reference>
<feature type="region of interest" description="Disordered" evidence="1">
    <location>
        <begin position="25"/>
        <end position="44"/>
    </location>
</feature>
<evidence type="ECO:0000313" key="3">
    <source>
        <dbReference type="Proteomes" id="UP000075883"/>
    </source>
</evidence>
<dbReference type="AlphaFoldDB" id="A0A182M3C7"/>
<name>A0A182M3C7_9DIPT</name>
<proteinExistence type="predicted"/>
<keyword evidence="3" id="KW-1185">Reference proteome</keyword>
<protein>
    <submittedName>
        <fullName evidence="2">Uncharacterized protein</fullName>
    </submittedName>
</protein>
<dbReference type="EMBL" id="AXCM01013915">
    <property type="status" value="NOT_ANNOTATED_CDS"/>
    <property type="molecule type" value="Genomic_DNA"/>
</dbReference>
<dbReference type="VEuPathDB" id="VectorBase:ACUA008455"/>
<sequence length="115" mass="12556">MDLAGETGTTSRQAHFEDYQKMSTSLQNLTSDQPDHHHRRRFGSPAATADVHGCGGVVLPLPPWFGDTLDVVVAQGLPGCFRAASTTRFMLVGFECVHVSGWKCQRRVLSDGDLL</sequence>
<evidence type="ECO:0000256" key="1">
    <source>
        <dbReference type="SAM" id="MobiDB-lite"/>
    </source>
</evidence>